<feature type="domain" description="Alpha/beta hydrolase fold-3" evidence="4">
    <location>
        <begin position="144"/>
        <end position="351"/>
    </location>
</feature>
<name>A0A345T2X1_9ACTN</name>
<dbReference type="Proteomes" id="UP000249340">
    <property type="component" value="Chromosome"/>
</dbReference>
<dbReference type="PROSITE" id="PS01173">
    <property type="entry name" value="LIPASE_GDXG_HIS"/>
    <property type="match status" value="1"/>
</dbReference>
<dbReference type="InterPro" id="IPR013094">
    <property type="entry name" value="AB_hydrolase_3"/>
</dbReference>
<evidence type="ECO:0000256" key="3">
    <source>
        <dbReference type="SAM" id="SignalP"/>
    </source>
</evidence>
<reference evidence="6" key="1">
    <citation type="submission" date="2018-07" db="EMBL/GenBank/DDBJ databases">
        <title>Streptacidiphilus bronchialis DSM 106435 chromosome.</title>
        <authorList>
            <person name="Batra D."/>
            <person name="Gulvik C.A."/>
        </authorList>
    </citation>
    <scope>NUCLEOTIDE SEQUENCE [LARGE SCALE GENOMIC DNA]</scope>
    <source>
        <strain evidence="6">DSM 106435</strain>
    </source>
</reference>
<dbReference type="OrthoDB" id="128186at2"/>
<gene>
    <name evidence="5" type="ORF">C7M71_025925</name>
</gene>
<evidence type="ECO:0000259" key="4">
    <source>
        <dbReference type="Pfam" id="PF07859"/>
    </source>
</evidence>
<evidence type="ECO:0000256" key="1">
    <source>
        <dbReference type="ARBA" id="ARBA00010515"/>
    </source>
</evidence>
<dbReference type="InterPro" id="IPR006311">
    <property type="entry name" value="TAT_signal"/>
</dbReference>
<keyword evidence="3" id="KW-0732">Signal</keyword>
<proteinExistence type="inferred from homology"/>
<feature type="chain" id="PRO_5017064125" evidence="3">
    <location>
        <begin position="29"/>
        <end position="388"/>
    </location>
</feature>
<keyword evidence="6" id="KW-1185">Reference proteome</keyword>
<keyword evidence="2 5" id="KW-0378">Hydrolase</keyword>
<evidence type="ECO:0000313" key="6">
    <source>
        <dbReference type="Proteomes" id="UP000249340"/>
    </source>
</evidence>
<dbReference type="Gene3D" id="3.40.50.1820">
    <property type="entry name" value="alpha/beta hydrolase"/>
    <property type="match status" value="1"/>
</dbReference>
<dbReference type="SUPFAM" id="SSF53474">
    <property type="entry name" value="alpha/beta-Hydrolases"/>
    <property type="match status" value="1"/>
</dbReference>
<dbReference type="PROSITE" id="PS51318">
    <property type="entry name" value="TAT"/>
    <property type="match status" value="1"/>
</dbReference>
<dbReference type="RefSeq" id="WP_111490656.1">
    <property type="nucleotide sequence ID" value="NZ_CP031264.1"/>
</dbReference>
<dbReference type="GO" id="GO:0016787">
    <property type="term" value="F:hydrolase activity"/>
    <property type="evidence" value="ECO:0007669"/>
    <property type="project" value="UniProtKB-KW"/>
</dbReference>
<dbReference type="KEGG" id="stri:C7M71_025925"/>
<comment type="similarity">
    <text evidence="1">Belongs to the 'GDXG' lipolytic enzyme family.</text>
</comment>
<dbReference type="Pfam" id="PF07859">
    <property type="entry name" value="Abhydrolase_3"/>
    <property type="match status" value="1"/>
</dbReference>
<dbReference type="PANTHER" id="PTHR48081:SF8">
    <property type="entry name" value="ALPHA_BETA HYDROLASE FOLD-3 DOMAIN-CONTAINING PROTEIN-RELATED"/>
    <property type="match status" value="1"/>
</dbReference>
<evidence type="ECO:0000256" key="2">
    <source>
        <dbReference type="ARBA" id="ARBA00022801"/>
    </source>
</evidence>
<dbReference type="InterPro" id="IPR029058">
    <property type="entry name" value="AB_hydrolase_fold"/>
</dbReference>
<dbReference type="PANTHER" id="PTHR48081">
    <property type="entry name" value="AB HYDROLASE SUPERFAMILY PROTEIN C4A8.06C"/>
    <property type="match status" value="1"/>
</dbReference>
<accession>A0A345T2X1</accession>
<dbReference type="EMBL" id="CP031264">
    <property type="protein sequence ID" value="AXI80326.1"/>
    <property type="molecule type" value="Genomic_DNA"/>
</dbReference>
<organism evidence="5 6">
    <name type="scientific">Peterkaempfera bronchialis</name>
    <dbReference type="NCBI Taxonomy" id="2126346"/>
    <lineage>
        <taxon>Bacteria</taxon>
        <taxon>Bacillati</taxon>
        <taxon>Actinomycetota</taxon>
        <taxon>Actinomycetes</taxon>
        <taxon>Kitasatosporales</taxon>
        <taxon>Streptomycetaceae</taxon>
        <taxon>Peterkaempfera</taxon>
    </lineage>
</organism>
<dbReference type="InterPro" id="IPR002168">
    <property type="entry name" value="Lipase_GDXG_HIS_AS"/>
</dbReference>
<dbReference type="InterPro" id="IPR050300">
    <property type="entry name" value="GDXG_lipolytic_enzyme"/>
</dbReference>
<sequence length="388" mass="40832">MTSAPHAPHRRTALPGLVAAVLTTAALASCTGHVARKAAPAAAVAPAVRPARAHAPAPALCGKPPVTLEPQAQAFLNQLAAADEPPLYTLSYAAARKVLDNLQAQPIAKLPADISDRTVPGGPTGPVSIRVVRPAGVKGTLPGVVYLHGGGWVLGNAKTHDRLVRQIANGARAAVVFVNYTPSPEAQFPVPLEQSYTVAKWLARHGRQIGVDPTRLAIAGDSVGGDMTAAVTLLAKQRGGPHFKQQVLLYPVTDARFDTASYRRFADGCWLTRKAMMWFWDAYAPKVADRKNPLAAPLRARVDQLRGLPPALLITDSDVLLDEGNAYAAKLRAAGVPVTTTHYGGITHDFMMLDALAGTRSDREAVAEVGSVLHDALYGADPAGGRGK</sequence>
<dbReference type="AlphaFoldDB" id="A0A345T2X1"/>
<protein>
    <submittedName>
        <fullName evidence="5">Alpha/beta hydrolase</fullName>
    </submittedName>
</protein>
<evidence type="ECO:0000313" key="5">
    <source>
        <dbReference type="EMBL" id="AXI80326.1"/>
    </source>
</evidence>
<feature type="signal peptide" evidence="3">
    <location>
        <begin position="1"/>
        <end position="28"/>
    </location>
</feature>